<comment type="caution">
    <text evidence="1">The sequence shown here is derived from an EMBL/GenBank/DDBJ whole genome shotgun (WGS) entry which is preliminary data.</text>
</comment>
<dbReference type="Pfam" id="PF14384">
    <property type="entry name" value="BrnA_antitoxin"/>
    <property type="match status" value="1"/>
</dbReference>
<protein>
    <recommendedName>
        <fullName evidence="3">BrnA antitoxin family protein</fullName>
    </recommendedName>
</protein>
<evidence type="ECO:0000313" key="1">
    <source>
        <dbReference type="EMBL" id="RXS97231.1"/>
    </source>
</evidence>
<evidence type="ECO:0000313" key="2">
    <source>
        <dbReference type="Proteomes" id="UP000290253"/>
    </source>
</evidence>
<dbReference type="AlphaFoldDB" id="A0A4Q1SHZ8"/>
<dbReference type="RefSeq" id="WP_129207010.1">
    <property type="nucleotide sequence ID" value="NZ_BMGU01000001.1"/>
</dbReference>
<accession>A0A4Q1SHZ8</accession>
<keyword evidence="2" id="KW-1185">Reference proteome</keyword>
<name>A0A4Q1SHZ8_9BACT</name>
<reference evidence="1 2" key="1">
    <citation type="journal article" date="2016" name="Int. J. Syst. Evol. Microbiol.">
        <title>Acidipila dinghuensis sp. nov., an acidobacterium isolated from forest soil.</title>
        <authorList>
            <person name="Jiang Y.W."/>
            <person name="Wang J."/>
            <person name="Chen M.H."/>
            <person name="Lv Y.Y."/>
            <person name="Qiu L.H."/>
        </authorList>
    </citation>
    <scope>NUCLEOTIDE SEQUENCE [LARGE SCALE GENOMIC DNA]</scope>
    <source>
        <strain evidence="1 2">DHOF10</strain>
    </source>
</reference>
<dbReference type="Proteomes" id="UP000290253">
    <property type="component" value="Unassembled WGS sequence"/>
</dbReference>
<evidence type="ECO:0008006" key="3">
    <source>
        <dbReference type="Google" id="ProtNLM"/>
    </source>
</evidence>
<dbReference type="InterPro" id="IPR025528">
    <property type="entry name" value="BrnA_antitoxin"/>
</dbReference>
<proteinExistence type="predicted"/>
<gene>
    <name evidence="1" type="ORF">ESZ00_04775</name>
</gene>
<dbReference type="EMBL" id="SDMK01000001">
    <property type="protein sequence ID" value="RXS97231.1"/>
    <property type="molecule type" value="Genomic_DNA"/>
</dbReference>
<dbReference type="OrthoDB" id="9796641at2"/>
<sequence length="116" mass="13293">MANPKYLEPDTIEPPLIDEEGEVRELTEKDFARAVPFSALPESLQQKLLALKKPRGPQKEPTKERITIRLSPEVVSHFRESGRGWQSRMDAALKEWMNSQSRVRNQAKTKTARHSA</sequence>
<organism evidence="1 2">
    <name type="scientific">Silvibacterium dinghuense</name>
    <dbReference type="NCBI Taxonomy" id="1560006"/>
    <lineage>
        <taxon>Bacteria</taxon>
        <taxon>Pseudomonadati</taxon>
        <taxon>Acidobacteriota</taxon>
        <taxon>Terriglobia</taxon>
        <taxon>Terriglobales</taxon>
        <taxon>Acidobacteriaceae</taxon>
        <taxon>Silvibacterium</taxon>
    </lineage>
</organism>